<accession>A0A8J3E288</accession>
<organism evidence="6 7">
    <name type="scientific">Aliidongia dinghuensis</name>
    <dbReference type="NCBI Taxonomy" id="1867774"/>
    <lineage>
        <taxon>Bacteria</taxon>
        <taxon>Pseudomonadati</taxon>
        <taxon>Pseudomonadota</taxon>
        <taxon>Alphaproteobacteria</taxon>
        <taxon>Rhodospirillales</taxon>
        <taxon>Dongiaceae</taxon>
        <taxon>Aliidongia</taxon>
    </lineage>
</organism>
<dbReference type="PANTHER" id="PTHR33337:SF40">
    <property type="entry name" value="CENP-V_GFA DOMAIN-CONTAINING PROTEIN-RELATED"/>
    <property type="match status" value="1"/>
</dbReference>
<protein>
    <submittedName>
        <fullName evidence="6">Aldehyde-activating protein</fullName>
    </submittedName>
</protein>
<dbReference type="Gene3D" id="3.90.1590.10">
    <property type="entry name" value="glutathione-dependent formaldehyde- activating enzyme (gfa)"/>
    <property type="match status" value="1"/>
</dbReference>
<dbReference type="RefSeq" id="WP_189043099.1">
    <property type="nucleotide sequence ID" value="NZ_BMJQ01000002.1"/>
</dbReference>
<keyword evidence="2" id="KW-0479">Metal-binding</keyword>
<dbReference type="InterPro" id="IPR011057">
    <property type="entry name" value="Mss4-like_sf"/>
</dbReference>
<reference evidence="6" key="1">
    <citation type="journal article" date="2014" name="Int. J. Syst. Evol. Microbiol.">
        <title>Complete genome sequence of Corynebacterium casei LMG S-19264T (=DSM 44701T), isolated from a smear-ripened cheese.</title>
        <authorList>
            <consortium name="US DOE Joint Genome Institute (JGI-PGF)"/>
            <person name="Walter F."/>
            <person name="Albersmeier A."/>
            <person name="Kalinowski J."/>
            <person name="Ruckert C."/>
        </authorList>
    </citation>
    <scope>NUCLEOTIDE SEQUENCE</scope>
    <source>
        <strain evidence="6">CGMCC 1.15725</strain>
    </source>
</reference>
<evidence type="ECO:0000256" key="4">
    <source>
        <dbReference type="ARBA" id="ARBA00023239"/>
    </source>
</evidence>
<dbReference type="AlphaFoldDB" id="A0A8J3E288"/>
<sequence>MITRRASCCCGQLTVDCTGEPIRVSMCHCLACQQRTGSAFGIQARFRREQLVIAGRAAEYVRIGDEGSHARFRFCPECGSTVYWDHAGGEEFVAVAVGAFADPGFPPPTVSVYDVRRHPWVSVPPSVVERWD</sequence>
<dbReference type="GO" id="GO:0016846">
    <property type="term" value="F:carbon-sulfur lyase activity"/>
    <property type="evidence" value="ECO:0007669"/>
    <property type="project" value="InterPro"/>
</dbReference>
<dbReference type="SUPFAM" id="SSF51316">
    <property type="entry name" value="Mss4-like"/>
    <property type="match status" value="1"/>
</dbReference>
<proteinExistence type="inferred from homology"/>
<evidence type="ECO:0000259" key="5">
    <source>
        <dbReference type="PROSITE" id="PS51891"/>
    </source>
</evidence>
<evidence type="ECO:0000256" key="3">
    <source>
        <dbReference type="ARBA" id="ARBA00022833"/>
    </source>
</evidence>
<evidence type="ECO:0000313" key="6">
    <source>
        <dbReference type="EMBL" id="GGF06402.1"/>
    </source>
</evidence>
<evidence type="ECO:0000256" key="2">
    <source>
        <dbReference type="ARBA" id="ARBA00022723"/>
    </source>
</evidence>
<keyword evidence="7" id="KW-1185">Reference proteome</keyword>
<evidence type="ECO:0000313" key="7">
    <source>
        <dbReference type="Proteomes" id="UP000646365"/>
    </source>
</evidence>
<evidence type="ECO:0000256" key="1">
    <source>
        <dbReference type="ARBA" id="ARBA00005495"/>
    </source>
</evidence>
<dbReference type="GO" id="GO:0046872">
    <property type="term" value="F:metal ion binding"/>
    <property type="evidence" value="ECO:0007669"/>
    <property type="project" value="UniProtKB-KW"/>
</dbReference>
<dbReference type="InterPro" id="IPR006913">
    <property type="entry name" value="CENP-V/GFA"/>
</dbReference>
<dbReference type="PROSITE" id="PS51891">
    <property type="entry name" value="CENP_V_GFA"/>
    <property type="match status" value="1"/>
</dbReference>
<keyword evidence="3" id="KW-0862">Zinc</keyword>
<dbReference type="PANTHER" id="PTHR33337">
    <property type="entry name" value="GFA DOMAIN-CONTAINING PROTEIN"/>
    <property type="match status" value="1"/>
</dbReference>
<name>A0A8J3E288_9PROT</name>
<reference evidence="6" key="2">
    <citation type="submission" date="2020-09" db="EMBL/GenBank/DDBJ databases">
        <authorList>
            <person name="Sun Q."/>
            <person name="Zhou Y."/>
        </authorList>
    </citation>
    <scope>NUCLEOTIDE SEQUENCE</scope>
    <source>
        <strain evidence="6">CGMCC 1.15725</strain>
    </source>
</reference>
<comment type="similarity">
    <text evidence="1">Belongs to the Gfa family.</text>
</comment>
<comment type="caution">
    <text evidence="6">The sequence shown here is derived from an EMBL/GenBank/DDBJ whole genome shotgun (WGS) entry which is preliminary data.</text>
</comment>
<dbReference type="EMBL" id="BMJQ01000002">
    <property type="protein sequence ID" value="GGF06402.1"/>
    <property type="molecule type" value="Genomic_DNA"/>
</dbReference>
<gene>
    <name evidence="6" type="ORF">GCM10011611_09890</name>
</gene>
<feature type="domain" description="CENP-V/GFA" evidence="5">
    <location>
        <begin position="4"/>
        <end position="132"/>
    </location>
</feature>
<dbReference type="Pfam" id="PF04828">
    <property type="entry name" value="GFA"/>
    <property type="match status" value="1"/>
</dbReference>
<dbReference type="Proteomes" id="UP000646365">
    <property type="component" value="Unassembled WGS sequence"/>
</dbReference>
<keyword evidence="4" id="KW-0456">Lyase</keyword>